<comment type="caution">
    <text evidence="3">The sequence shown here is derived from an EMBL/GenBank/DDBJ whole genome shotgun (WGS) entry which is preliminary data.</text>
</comment>
<evidence type="ECO:0000256" key="1">
    <source>
        <dbReference type="ARBA" id="ARBA00022729"/>
    </source>
</evidence>
<accession>A0A940DK41</accession>
<gene>
    <name evidence="3" type="ORF">IAC51_05950</name>
</gene>
<dbReference type="CDD" id="cd16325">
    <property type="entry name" value="LolA"/>
    <property type="match status" value="1"/>
</dbReference>
<evidence type="ECO:0000313" key="4">
    <source>
        <dbReference type="Proteomes" id="UP000712007"/>
    </source>
</evidence>
<feature type="chain" id="PRO_5037575018" evidence="2">
    <location>
        <begin position="20"/>
        <end position="208"/>
    </location>
</feature>
<organism evidence="3 4">
    <name type="scientific">Candidatus Aphodosoma intestinipullorum</name>
    <dbReference type="NCBI Taxonomy" id="2840674"/>
    <lineage>
        <taxon>Bacteria</taxon>
        <taxon>Pseudomonadati</taxon>
        <taxon>Bacteroidota</taxon>
        <taxon>Bacteroidia</taxon>
        <taxon>Bacteroidales</taxon>
        <taxon>Candidatus Aphodosoma</taxon>
    </lineage>
</organism>
<evidence type="ECO:0000313" key="3">
    <source>
        <dbReference type="EMBL" id="MBO8440178.1"/>
    </source>
</evidence>
<dbReference type="PANTHER" id="PTHR35869:SF1">
    <property type="entry name" value="OUTER-MEMBRANE LIPOPROTEIN CARRIER PROTEIN"/>
    <property type="match status" value="1"/>
</dbReference>
<dbReference type="EMBL" id="JADIMV010000102">
    <property type="protein sequence ID" value="MBO8440178.1"/>
    <property type="molecule type" value="Genomic_DNA"/>
</dbReference>
<dbReference type="InterPro" id="IPR029046">
    <property type="entry name" value="LolA/LolB/LppX"/>
</dbReference>
<keyword evidence="3" id="KW-0449">Lipoprotein</keyword>
<dbReference type="Proteomes" id="UP000712007">
    <property type="component" value="Unassembled WGS sequence"/>
</dbReference>
<reference evidence="3" key="2">
    <citation type="journal article" date="2021" name="PeerJ">
        <title>Extensive microbial diversity within the chicken gut microbiome revealed by metagenomics and culture.</title>
        <authorList>
            <person name="Gilroy R."/>
            <person name="Ravi A."/>
            <person name="Getino M."/>
            <person name="Pursley I."/>
            <person name="Horton D.L."/>
            <person name="Alikhan N.F."/>
            <person name="Baker D."/>
            <person name="Gharbi K."/>
            <person name="Hall N."/>
            <person name="Watson M."/>
            <person name="Adriaenssens E.M."/>
            <person name="Foster-Nyarko E."/>
            <person name="Jarju S."/>
            <person name="Secka A."/>
            <person name="Antonio M."/>
            <person name="Oren A."/>
            <person name="Chaudhuri R.R."/>
            <person name="La Ragione R."/>
            <person name="Hildebrand F."/>
            <person name="Pallen M.J."/>
        </authorList>
    </citation>
    <scope>NUCLEOTIDE SEQUENCE</scope>
    <source>
        <strain evidence="3">3924</strain>
    </source>
</reference>
<dbReference type="InterPro" id="IPR004564">
    <property type="entry name" value="OM_lipoprot_carrier_LolA-like"/>
</dbReference>
<dbReference type="SUPFAM" id="SSF89392">
    <property type="entry name" value="Prokaryotic lipoproteins and lipoprotein localization factors"/>
    <property type="match status" value="1"/>
</dbReference>
<dbReference type="Pfam" id="PF03548">
    <property type="entry name" value="LolA"/>
    <property type="match status" value="1"/>
</dbReference>
<feature type="signal peptide" evidence="2">
    <location>
        <begin position="1"/>
        <end position="19"/>
    </location>
</feature>
<name>A0A940DK41_9BACT</name>
<dbReference type="Gene3D" id="2.50.20.10">
    <property type="entry name" value="Lipoprotein localisation LolA/LolB/LppX"/>
    <property type="match status" value="1"/>
</dbReference>
<keyword evidence="1 2" id="KW-0732">Signal</keyword>
<sequence length="208" mass="23114">MRKTIVTVLLAAFAVAAMAMPKEQAIRQVAEANSSLSTLESDFEQERTIKMMNRTVESAGRLYFDRAGRLNMTYSTPKGDLKLINGNRFIVRSGGKTNSFDTEKNVGMRLLRNALLNSFRGDVKTIAEENAAQLEYEETGGCHVFTVMSGNKRQQYNGFIIRYDTKTLRLVSLTITEANGNSTDYTLTDEAMVNAAIDGAVFDVSRIK</sequence>
<reference evidence="3" key="1">
    <citation type="submission" date="2020-10" db="EMBL/GenBank/DDBJ databases">
        <authorList>
            <person name="Gilroy R."/>
        </authorList>
    </citation>
    <scope>NUCLEOTIDE SEQUENCE</scope>
    <source>
        <strain evidence="3">3924</strain>
    </source>
</reference>
<dbReference type="PANTHER" id="PTHR35869">
    <property type="entry name" value="OUTER-MEMBRANE LIPOPROTEIN CARRIER PROTEIN"/>
    <property type="match status" value="1"/>
</dbReference>
<evidence type="ECO:0000256" key="2">
    <source>
        <dbReference type="SAM" id="SignalP"/>
    </source>
</evidence>
<proteinExistence type="predicted"/>
<protein>
    <submittedName>
        <fullName evidence="3">Outer membrane lipoprotein carrier protein LolA</fullName>
    </submittedName>
</protein>
<dbReference type="AlphaFoldDB" id="A0A940DK41"/>